<comment type="caution">
    <text evidence="6">The sequence shown here is derived from an EMBL/GenBank/DDBJ whole genome shotgun (WGS) entry which is preliminary data.</text>
</comment>
<keyword evidence="2 6" id="KW-0413">Isomerase</keyword>
<evidence type="ECO:0000313" key="6">
    <source>
        <dbReference type="EMBL" id="MFC3143688.1"/>
    </source>
</evidence>
<dbReference type="SUPFAM" id="SSF51621">
    <property type="entry name" value="Phosphoenolpyruvate/pyruvate domain"/>
    <property type="match status" value="1"/>
</dbReference>
<evidence type="ECO:0000256" key="2">
    <source>
        <dbReference type="ARBA" id="ARBA00023235"/>
    </source>
</evidence>
<dbReference type="NCBIfam" id="TIGR02320">
    <property type="entry name" value="PEP_mutase"/>
    <property type="match status" value="1"/>
</dbReference>
<dbReference type="InterPro" id="IPR040442">
    <property type="entry name" value="Pyrv_kinase-like_dom_sf"/>
</dbReference>
<dbReference type="InterPro" id="IPR025877">
    <property type="entry name" value="MobA-like_NTP_Trfase"/>
</dbReference>
<dbReference type="InterPro" id="IPR039556">
    <property type="entry name" value="ICL/PEPM"/>
</dbReference>
<evidence type="ECO:0000259" key="5">
    <source>
        <dbReference type="PROSITE" id="PS51022"/>
    </source>
</evidence>
<dbReference type="Gene3D" id="3.20.20.60">
    <property type="entry name" value="Phosphoenolpyruvate-binding domains"/>
    <property type="match status" value="1"/>
</dbReference>
<keyword evidence="7" id="KW-1185">Reference proteome</keyword>
<dbReference type="EMBL" id="JBHRTB010000010">
    <property type="protein sequence ID" value="MFC3143688.1"/>
    <property type="molecule type" value="Genomic_DNA"/>
</dbReference>
<dbReference type="InterPro" id="IPR015813">
    <property type="entry name" value="Pyrv/PenolPyrv_kinase-like_dom"/>
</dbReference>
<feature type="domain" description="L27" evidence="5">
    <location>
        <begin position="1"/>
        <end position="40"/>
    </location>
</feature>
<name>A0ABV7GQ04_9RHOB</name>
<dbReference type="InterPro" id="IPR012698">
    <property type="entry name" value="PEnolPyrv_PMutase_core"/>
</dbReference>
<dbReference type="SUPFAM" id="SSF53448">
    <property type="entry name" value="Nucleotide-diphospho-sugar transferases"/>
    <property type="match status" value="1"/>
</dbReference>
<dbReference type="GO" id="GO:0050188">
    <property type="term" value="F:phosphoenolpyruvate mutase activity"/>
    <property type="evidence" value="ECO:0007669"/>
    <property type="project" value="UniProtKB-EC"/>
</dbReference>
<dbReference type="Pfam" id="PF13714">
    <property type="entry name" value="PEP_mutase"/>
    <property type="match status" value="1"/>
</dbReference>
<evidence type="ECO:0000313" key="7">
    <source>
        <dbReference type="Proteomes" id="UP001595632"/>
    </source>
</evidence>
<proteinExistence type="inferred from homology"/>
<dbReference type="CDD" id="cd00377">
    <property type="entry name" value="ICL_PEPM"/>
    <property type="match status" value="1"/>
</dbReference>
<dbReference type="PANTHER" id="PTHR42905">
    <property type="entry name" value="PHOSPHOENOLPYRUVATE CARBOXYLASE"/>
    <property type="match status" value="1"/>
</dbReference>
<protein>
    <recommendedName>
        <fullName evidence="3">phosphoenolpyruvate mutase</fullName>
        <ecNumber evidence="3">5.4.2.9</ecNumber>
    </recommendedName>
</protein>
<dbReference type="InterPro" id="IPR004172">
    <property type="entry name" value="L27_dom"/>
</dbReference>
<sequence>MLQRNDRSKFTQLRDLLQSKDLSFLMEAHSGLSAKIVEEAGFGGVWASGLSISATLGVRDNNELSWTQVLDVLEYMSDATTVPILVDGDTGYGNFNNFRRLVSKLCQRGIAGVCIEDKVFPKTNSFLSEGDDLADIEEFCGKIKAGKDTQEHPDFSVVARIEALIAGQGMDEALKRADAYADAGADALVIHSRKRDADEILEFNRLWDHSRCPVIVIPTKYYRTPTDQFRDAGVSTVIWANHNLRAAISSMRQVSRKIFEQQTLLEIESEVAPLEDVFALANASELEEAEKVYLAAQPERSAVILAATRGSDLGDLTKDRPKCMVNVRGQSILARQLDAFRRERVKNVTVVAGYCHEAVEGEDISKALNPDYATTGEAASLACARDALTGAAIVGYGDIVFQPFFVSLLGDRTEDFVILVDPTLSGTDKDRDLVACSAPYEGGFATGADPKVKAIGEVDTPDGQWVGLLGLSADGTAKLRAELDRMDAEGVLPQADMAAVLTRLMARGETVRAIYVSGNWANVNDLADLSEARNTM</sequence>
<comment type="similarity">
    <text evidence="4">Belongs to the isocitrate lyase/PEP mutase superfamily. PEP mutase family.</text>
</comment>
<dbReference type="RefSeq" id="WP_275630965.1">
    <property type="nucleotide sequence ID" value="NZ_JARGYD010000001.1"/>
</dbReference>
<evidence type="ECO:0000256" key="4">
    <source>
        <dbReference type="ARBA" id="ARBA00038455"/>
    </source>
</evidence>
<dbReference type="Pfam" id="PF12804">
    <property type="entry name" value="NTP_transf_3"/>
    <property type="match status" value="1"/>
</dbReference>
<evidence type="ECO:0000256" key="1">
    <source>
        <dbReference type="ARBA" id="ARBA00022842"/>
    </source>
</evidence>
<evidence type="ECO:0000256" key="3">
    <source>
        <dbReference type="ARBA" id="ARBA00024063"/>
    </source>
</evidence>
<dbReference type="EC" id="5.4.2.9" evidence="3"/>
<dbReference type="InterPro" id="IPR029044">
    <property type="entry name" value="Nucleotide-diphossugar_trans"/>
</dbReference>
<dbReference type="PANTHER" id="PTHR42905:SF7">
    <property type="entry name" value="PHOSPHOENOLPYRUVATE PHOSPHOMUTASE"/>
    <property type="match status" value="1"/>
</dbReference>
<dbReference type="PROSITE" id="PS51022">
    <property type="entry name" value="L27"/>
    <property type="match status" value="1"/>
</dbReference>
<reference evidence="7" key="1">
    <citation type="journal article" date="2019" name="Int. J. Syst. Evol. Microbiol.">
        <title>The Global Catalogue of Microorganisms (GCM) 10K type strain sequencing project: providing services to taxonomists for standard genome sequencing and annotation.</title>
        <authorList>
            <consortium name="The Broad Institute Genomics Platform"/>
            <consortium name="The Broad Institute Genome Sequencing Center for Infectious Disease"/>
            <person name="Wu L."/>
            <person name="Ma J."/>
        </authorList>
    </citation>
    <scope>NUCLEOTIDE SEQUENCE [LARGE SCALE GENOMIC DNA]</scope>
    <source>
        <strain evidence="7">KCTC 52366</strain>
    </source>
</reference>
<keyword evidence="1" id="KW-0460">Magnesium</keyword>
<dbReference type="CDD" id="cd02523">
    <property type="entry name" value="PC_cytidylyltransferase"/>
    <property type="match status" value="1"/>
</dbReference>
<organism evidence="6 7">
    <name type="scientific">Psychromarinibacter halotolerans</name>
    <dbReference type="NCBI Taxonomy" id="1775175"/>
    <lineage>
        <taxon>Bacteria</taxon>
        <taxon>Pseudomonadati</taxon>
        <taxon>Pseudomonadota</taxon>
        <taxon>Alphaproteobacteria</taxon>
        <taxon>Rhodobacterales</taxon>
        <taxon>Paracoccaceae</taxon>
        <taxon>Psychromarinibacter</taxon>
    </lineage>
</organism>
<gene>
    <name evidence="6" type="primary">aepX</name>
    <name evidence="6" type="ORF">ACFOGP_13280</name>
</gene>
<dbReference type="Proteomes" id="UP001595632">
    <property type="component" value="Unassembled WGS sequence"/>
</dbReference>
<dbReference type="Gene3D" id="3.90.550.10">
    <property type="entry name" value="Spore Coat Polysaccharide Biosynthesis Protein SpsA, Chain A"/>
    <property type="match status" value="1"/>
</dbReference>
<accession>A0ABV7GQ04</accession>